<organism evidence="1 2">
    <name type="scientific">Rhizocola hellebori</name>
    <dbReference type="NCBI Taxonomy" id="1392758"/>
    <lineage>
        <taxon>Bacteria</taxon>
        <taxon>Bacillati</taxon>
        <taxon>Actinomycetota</taxon>
        <taxon>Actinomycetes</taxon>
        <taxon>Micromonosporales</taxon>
        <taxon>Micromonosporaceae</taxon>
        <taxon>Rhizocola</taxon>
    </lineage>
</organism>
<comment type="caution">
    <text evidence="1">The sequence shown here is derived from an EMBL/GenBank/DDBJ whole genome shotgun (WGS) entry which is preliminary data.</text>
</comment>
<accession>A0A8J3VI41</accession>
<evidence type="ECO:0000313" key="2">
    <source>
        <dbReference type="Proteomes" id="UP000612899"/>
    </source>
</evidence>
<dbReference type="EMBL" id="BONY01000034">
    <property type="protein sequence ID" value="GIH07195.1"/>
    <property type="molecule type" value="Genomic_DNA"/>
</dbReference>
<sequence>MPSLAMHTRIPVFAGKRQTRPDAASQLASGRTDRTYFDGLATGVTQAALVIASLAAPGLLLLSPPEIGTVPSGHSARKATSRGLGSMVCGAQVTICQIAPSELWKL</sequence>
<proteinExistence type="predicted"/>
<reference evidence="1" key="1">
    <citation type="submission" date="2021-01" db="EMBL/GenBank/DDBJ databases">
        <title>Whole genome shotgun sequence of Rhizocola hellebori NBRC 109834.</title>
        <authorList>
            <person name="Komaki H."/>
            <person name="Tamura T."/>
        </authorList>
    </citation>
    <scope>NUCLEOTIDE SEQUENCE</scope>
    <source>
        <strain evidence="1">NBRC 109834</strain>
    </source>
</reference>
<name>A0A8J3VI41_9ACTN</name>
<dbReference type="Proteomes" id="UP000612899">
    <property type="component" value="Unassembled WGS sequence"/>
</dbReference>
<keyword evidence="2" id="KW-1185">Reference proteome</keyword>
<evidence type="ECO:0000313" key="1">
    <source>
        <dbReference type="EMBL" id="GIH07195.1"/>
    </source>
</evidence>
<dbReference type="AlphaFoldDB" id="A0A8J3VI41"/>
<gene>
    <name evidence="1" type="ORF">Rhe02_52620</name>
</gene>
<protein>
    <submittedName>
        <fullName evidence="1">Uncharacterized protein</fullName>
    </submittedName>
</protein>